<evidence type="ECO:0000256" key="7">
    <source>
        <dbReference type="ARBA" id="ARBA00023136"/>
    </source>
</evidence>
<feature type="transmembrane region" description="Helical" evidence="8">
    <location>
        <begin position="62"/>
        <end position="79"/>
    </location>
</feature>
<keyword evidence="6 8" id="KW-1133">Transmembrane helix</keyword>
<dbReference type="GO" id="GO:0022857">
    <property type="term" value="F:transmembrane transporter activity"/>
    <property type="evidence" value="ECO:0007669"/>
    <property type="project" value="InterPro"/>
</dbReference>
<dbReference type="EMBL" id="AEUX02000005">
    <property type="protein sequence ID" value="EHI70132.1"/>
    <property type="molecule type" value="Genomic_DNA"/>
</dbReference>
<dbReference type="PANTHER" id="PTHR30472:SF24">
    <property type="entry name" value="FERRIC ENTEROBACTIN TRANSPORT SYSTEM PERMEASE PROTEIN FEPG"/>
    <property type="match status" value="1"/>
</dbReference>
<evidence type="ECO:0000313" key="9">
    <source>
        <dbReference type="EMBL" id="EHI70132.1"/>
    </source>
</evidence>
<keyword evidence="10" id="KW-1185">Reference proteome</keyword>
<dbReference type="STRING" id="764299.STRIC_2225"/>
<dbReference type="eggNOG" id="COG0609">
    <property type="taxonomic scope" value="Bacteria"/>
</dbReference>
<feature type="transmembrane region" description="Helical" evidence="8">
    <location>
        <begin position="152"/>
        <end position="174"/>
    </location>
</feature>
<keyword evidence="4" id="KW-1003">Cell membrane</keyword>
<comment type="caution">
    <text evidence="9">The sequence shown here is derived from an EMBL/GenBank/DDBJ whole genome shotgun (WGS) entry which is preliminary data.</text>
</comment>
<feature type="transmembrane region" description="Helical" evidence="8">
    <location>
        <begin position="244"/>
        <end position="271"/>
    </location>
</feature>
<feature type="transmembrane region" description="Helical" evidence="8">
    <location>
        <begin position="195"/>
        <end position="217"/>
    </location>
</feature>
<dbReference type="SUPFAM" id="SSF81345">
    <property type="entry name" value="ABC transporter involved in vitamin B12 uptake, BtuC"/>
    <property type="match status" value="1"/>
</dbReference>
<dbReference type="GO" id="GO:0005886">
    <property type="term" value="C:plasma membrane"/>
    <property type="evidence" value="ECO:0007669"/>
    <property type="project" value="UniProtKB-SubCell"/>
</dbReference>
<evidence type="ECO:0000256" key="2">
    <source>
        <dbReference type="ARBA" id="ARBA00007935"/>
    </source>
</evidence>
<dbReference type="FunFam" id="1.10.3470.10:FF:000001">
    <property type="entry name" value="Vitamin B12 ABC transporter permease BtuC"/>
    <property type="match status" value="1"/>
</dbReference>
<keyword evidence="3" id="KW-0813">Transport</keyword>
<protein>
    <submittedName>
        <fullName evidence="9">Iron chelate uptake ABC transporter, FeCT family, permease protein</fullName>
    </submittedName>
</protein>
<evidence type="ECO:0000256" key="4">
    <source>
        <dbReference type="ARBA" id="ARBA00022475"/>
    </source>
</evidence>
<organism evidence="9 10">
    <name type="scientific">Streptococcus ictaluri 707-05</name>
    <dbReference type="NCBI Taxonomy" id="764299"/>
    <lineage>
        <taxon>Bacteria</taxon>
        <taxon>Bacillati</taxon>
        <taxon>Bacillota</taxon>
        <taxon>Bacilli</taxon>
        <taxon>Lactobacillales</taxon>
        <taxon>Streptococcaceae</taxon>
        <taxon>Streptococcus</taxon>
    </lineage>
</organism>
<feature type="transmembrane region" description="Helical" evidence="8">
    <location>
        <begin position="311"/>
        <end position="329"/>
    </location>
</feature>
<comment type="similarity">
    <text evidence="2">Belongs to the binding-protein-dependent transport system permease family. FecCD subfamily.</text>
</comment>
<feature type="transmembrane region" description="Helical" evidence="8">
    <location>
        <begin position="121"/>
        <end position="140"/>
    </location>
</feature>
<dbReference type="PANTHER" id="PTHR30472">
    <property type="entry name" value="FERRIC ENTEROBACTIN TRANSPORT SYSTEM PERMEASE PROTEIN"/>
    <property type="match status" value="1"/>
</dbReference>
<evidence type="ECO:0000256" key="6">
    <source>
        <dbReference type="ARBA" id="ARBA00022989"/>
    </source>
</evidence>
<dbReference type="GO" id="GO:0033214">
    <property type="term" value="P:siderophore-iron import into cell"/>
    <property type="evidence" value="ECO:0007669"/>
    <property type="project" value="TreeGrafter"/>
</dbReference>
<accession>G5K1G7</accession>
<reference evidence="9 10" key="1">
    <citation type="journal article" date="2014" name="Int. J. Syst. Evol. Microbiol.">
        <title>Phylogenomics and the dynamic genome evolution of the genus Streptococcus.</title>
        <authorList>
            <consortium name="The Broad Institute Genome Sequencing Platform"/>
            <person name="Richards V.P."/>
            <person name="Palmer S.R."/>
            <person name="Pavinski Bitar P.D."/>
            <person name="Qin X."/>
            <person name="Weinstock G.M."/>
            <person name="Highlander S.K."/>
            <person name="Town C.D."/>
            <person name="Burne R.A."/>
            <person name="Stanhope M.J."/>
        </authorList>
    </citation>
    <scope>NUCLEOTIDE SEQUENCE [LARGE SCALE GENOMIC DNA]</scope>
    <source>
        <strain evidence="9 10">707-05</strain>
    </source>
</reference>
<comment type="subcellular location">
    <subcellularLocation>
        <location evidence="1">Cell membrane</location>
        <topology evidence="1">Multi-pass membrane protein</topology>
    </subcellularLocation>
</comment>
<dbReference type="Gene3D" id="1.10.3470.10">
    <property type="entry name" value="ABC transporter involved in vitamin B12 uptake, BtuC"/>
    <property type="match status" value="1"/>
</dbReference>
<sequence>MKSLTYQMMLFVSVTLVLLCLIILSLSIGEAKFSFLEVLKVLIGKSSPAMTLIITKIRLPRLLAACLGGGSLALSGLLLQSLTKNPLADSGILGINTGAGISISVLVAFGTIENPTIQHWLPLFSLLGSGLTILVVYLLSLNPDHSINPTKLIISGVGISTMLASLMVALVGNVNRYKIDYVINWLSGQIKGDDWHSLSLLGPFLILLWGLTLTQGYQLNLMTLSDETSLSLGFPLKQSRQICLLLATALAALSVLLIGNITFIGLMAGHASRQLLGNDHRRLIPFSLLLGMLLLLTADTIGRVFLVGHSIPTGLLVSIIGAPYFLYLMQMTKQH</sequence>
<evidence type="ECO:0000256" key="5">
    <source>
        <dbReference type="ARBA" id="ARBA00022692"/>
    </source>
</evidence>
<dbReference type="CDD" id="cd06550">
    <property type="entry name" value="TM_ABC_iron-siderophores_like"/>
    <property type="match status" value="1"/>
</dbReference>
<evidence type="ECO:0000313" key="10">
    <source>
        <dbReference type="Proteomes" id="UP000003330"/>
    </source>
</evidence>
<dbReference type="InterPro" id="IPR000522">
    <property type="entry name" value="ABC_transptr_permease_BtuC"/>
</dbReference>
<keyword evidence="5 8" id="KW-0812">Transmembrane</keyword>
<evidence type="ECO:0000256" key="1">
    <source>
        <dbReference type="ARBA" id="ARBA00004651"/>
    </source>
</evidence>
<dbReference type="AlphaFoldDB" id="G5K1G7"/>
<dbReference type="RefSeq" id="WP_008088333.1">
    <property type="nucleotide sequence ID" value="NZ_AEUX02000005.1"/>
</dbReference>
<keyword evidence="7 8" id="KW-0472">Membrane</keyword>
<feature type="transmembrane region" description="Helical" evidence="8">
    <location>
        <begin position="283"/>
        <end position="305"/>
    </location>
</feature>
<dbReference type="InterPro" id="IPR037294">
    <property type="entry name" value="ABC_BtuC-like"/>
</dbReference>
<name>G5K1G7_9STRE</name>
<feature type="transmembrane region" description="Helical" evidence="8">
    <location>
        <begin position="91"/>
        <end position="109"/>
    </location>
</feature>
<gene>
    <name evidence="9" type="ORF">STRIC_2225</name>
</gene>
<dbReference type="Pfam" id="PF01032">
    <property type="entry name" value="FecCD"/>
    <property type="match status" value="1"/>
</dbReference>
<evidence type="ECO:0000256" key="3">
    <source>
        <dbReference type="ARBA" id="ARBA00022448"/>
    </source>
</evidence>
<evidence type="ECO:0000256" key="8">
    <source>
        <dbReference type="SAM" id="Phobius"/>
    </source>
</evidence>
<dbReference type="Proteomes" id="UP000003330">
    <property type="component" value="Unassembled WGS sequence"/>
</dbReference>
<proteinExistence type="inferred from homology"/>